<dbReference type="InterPro" id="IPR022053">
    <property type="entry name" value="DUF3613"/>
</dbReference>
<gene>
    <name evidence="2" type="ORF">E8K88_06200</name>
</gene>
<dbReference type="EMBL" id="SSWX01000006">
    <property type="protein sequence ID" value="THJ34576.1"/>
    <property type="molecule type" value="Genomic_DNA"/>
</dbReference>
<dbReference type="Proteomes" id="UP000306236">
    <property type="component" value="Unassembled WGS sequence"/>
</dbReference>
<evidence type="ECO:0000313" key="3">
    <source>
        <dbReference type="Proteomes" id="UP000306236"/>
    </source>
</evidence>
<feature type="chain" id="PRO_5020546607" evidence="1">
    <location>
        <begin position="27"/>
        <end position="130"/>
    </location>
</feature>
<accession>A0A4S5BX91</accession>
<dbReference type="RefSeq" id="WP_136405786.1">
    <property type="nucleotide sequence ID" value="NZ_JARXRQ010000017.1"/>
</dbReference>
<proteinExistence type="predicted"/>
<dbReference type="AlphaFoldDB" id="A0A4S5BX91"/>
<dbReference type="OrthoDB" id="8797260at2"/>
<feature type="signal peptide" evidence="1">
    <location>
        <begin position="1"/>
        <end position="26"/>
    </location>
</feature>
<name>A0A4S5BX91_9BURK</name>
<sequence length="130" mass="14241">MTALVMTPLRWLAIGVCLSQGALAFAQVEDPAEMSTTPAEAALTHYPHVGDADHSSAAAAPLRFRPASERTDIGRATQSLLAMQRQAPAHTPRWIDGDQASRSYARYLKSFEREIPEKYETGVKTDISNK</sequence>
<keyword evidence="3" id="KW-1185">Reference proteome</keyword>
<protein>
    <submittedName>
        <fullName evidence="2">DUF3613 domain-containing protein</fullName>
    </submittedName>
</protein>
<keyword evidence="1" id="KW-0732">Signal</keyword>
<reference evidence="2 3" key="1">
    <citation type="submission" date="2019-04" db="EMBL/GenBank/DDBJ databases">
        <title>Lampropedia sp YIM MLB12 draf genome.</title>
        <authorList>
            <person name="Wang Y.-X."/>
        </authorList>
    </citation>
    <scope>NUCLEOTIDE SEQUENCE [LARGE SCALE GENOMIC DNA]</scope>
    <source>
        <strain evidence="2 3">YIM MLB12</strain>
    </source>
</reference>
<evidence type="ECO:0000256" key="1">
    <source>
        <dbReference type="SAM" id="SignalP"/>
    </source>
</evidence>
<organism evidence="2 3">
    <name type="scientific">Lampropedia aestuarii</name>
    <dbReference type="NCBI Taxonomy" id="2562762"/>
    <lineage>
        <taxon>Bacteria</taxon>
        <taxon>Pseudomonadati</taxon>
        <taxon>Pseudomonadota</taxon>
        <taxon>Betaproteobacteria</taxon>
        <taxon>Burkholderiales</taxon>
        <taxon>Comamonadaceae</taxon>
        <taxon>Lampropedia</taxon>
    </lineage>
</organism>
<dbReference type="Pfam" id="PF12266">
    <property type="entry name" value="DUF3613"/>
    <property type="match status" value="1"/>
</dbReference>
<evidence type="ECO:0000313" key="2">
    <source>
        <dbReference type="EMBL" id="THJ34576.1"/>
    </source>
</evidence>
<comment type="caution">
    <text evidence="2">The sequence shown here is derived from an EMBL/GenBank/DDBJ whole genome shotgun (WGS) entry which is preliminary data.</text>
</comment>